<evidence type="ECO:0000313" key="3">
    <source>
        <dbReference type="EMBL" id="MFC3460248.1"/>
    </source>
</evidence>
<dbReference type="Proteomes" id="UP001595665">
    <property type="component" value="Unassembled WGS sequence"/>
</dbReference>
<evidence type="ECO:0000256" key="1">
    <source>
        <dbReference type="SAM" id="MobiDB-lite"/>
    </source>
</evidence>
<protein>
    <recommendedName>
        <fullName evidence="5">Lipoprotein</fullName>
    </recommendedName>
</protein>
<sequence length="339" mass="34633">MQKTTLFLALGSVLLLSACGGGGGSSGTPTNPSPGPGPVSTLSPITASNSTKVAANAYVAASAIDDSSSSLSDILTGVSVGRANISTVKPVLDLVKRPYTRDAAQLLTGVSISEACSGGGSITFEANLRDQQKVSNGDSIVMIANRCVEDGEMMNGTFRATFSNVSGDVMESWTWSATLDTRFQNFSIASGSETLSVNGDMKIAINQMSASSSSLTVSGSSLQTTEQRSGTTVATRTLSDFTMNSSNRLGTVTSAATFAMAGNTGGLGQFSYTVRNIQPFVTVGGSMPSSGALVVNGATTSVTLTTLNISGVRLDLSDKASGAVTQTTTVSWLDLLLSF</sequence>
<comment type="caution">
    <text evidence="3">The sequence shown here is derived from an EMBL/GenBank/DDBJ whole genome shotgun (WGS) entry which is preliminary data.</text>
</comment>
<proteinExistence type="predicted"/>
<reference evidence="4" key="1">
    <citation type="journal article" date="2019" name="Int. J. Syst. Evol. Microbiol.">
        <title>The Global Catalogue of Microorganisms (GCM) 10K type strain sequencing project: providing services to taxonomists for standard genome sequencing and annotation.</title>
        <authorList>
            <consortium name="The Broad Institute Genomics Platform"/>
            <consortium name="The Broad Institute Genome Sequencing Center for Infectious Disease"/>
            <person name="Wu L."/>
            <person name="Ma J."/>
        </authorList>
    </citation>
    <scope>NUCLEOTIDE SEQUENCE [LARGE SCALE GENOMIC DNA]</scope>
    <source>
        <strain evidence="4">CCM 7480</strain>
    </source>
</reference>
<evidence type="ECO:0008006" key="5">
    <source>
        <dbReference type="Google" id="ProtNLM"/>
    </source>
</evidence>
<feature type="region of interest" description="Disordered" evidence="1">
    <location>
        <begin position="24"/>
        <end position="44"/>
    </location>
</feature>
<dbReference type="PROSITE" id="PS51257">
    <property type="entry name" value="PROKAR_LIPOPROTEIN"/>
    <property type="match status" value="1"/>
</dbReference>
<name>A0ABV7PQA3_9BURK</name>
<keyword evidence="2" id="KW-0732">Signal</keyword>
<feature type="chain" id="PRO_5046595007" description="Lipoprotein" evidence="2">
    <location>
        <begin position="19"/>
        <end position="339"/>
    </location>
</feature>
<evidence type="ECO:0000313" key="4">
    <source>
        <dbReference type="Proteomes" id="UP001595665"/>
    </source>
</evidence>
<dbReference type="EMBL" id="JBHRVV010000001">
    <property type="protein sequence ID" value="MFC3460248.1"/>
    <property type="molecule type" value="Genomic_DNA"/>
</dbReference>
<gene>
    <name evidence="3" type="ORF">ACFOPH_18605</name>
</gene>
<feature type="signal peptide" evidence="2">
    <location>
        <begin position="1"/>
        <end position="18"/>
    </location>
</feature>
<keyword evidence="4" id="KW-1185">Reference proteome</keyword>
<organism evidence="3 4">
    <name type="scientific">Massilia haematophila</name>
    <dbReference type="NCBI Taxonomy" id="457923"/>
    <lineage>
        <taxon>Bacteria</taxon>
        <taxon>Pseudomonadati</taxon>
        <taxon>Pseudomonadota</taxon>
        <taxon>Betaproteobacteria</taxon>
        <taxon>Burkholderiales</taxon>
        <taxon>Oxalobacteraceae</taxon>
        <taxon>Telluria group</taxon>
        <taxon>Massilia</taxon>
    </lineage>
</organism>
<evidence type="ECO:0000256" key="2">
    <source>
        <dbReference type="SAM" id="SignalP"/>
    </source>
</evidence>
<accession>A0ABV7PQA3</accession>
<dbReference type="RefSeq" id="WP_379736877.1">
    <property type="nucleotide sequence ID" value="NZ_JBHRVV010000001.1"/>
</dbReference>